<dbReference type="CDD" id="cd00452">
    <property type="entry name" value="KDPG_aldolase"/>
    <property type="match status" value="1"/>
</dbReference>
<dbReference type="SUPFAM" id="SSF51569">
    <property type="entry name" value="Aldolase"/>
    <property type="match status" value="1"/>
</dbReference>
<keyword evidence="4" id="KW-0456">Lyase</keyword>
<dbReference type="GO" id="GO:0016829">
    <property type="term" value="F:lyase activity"/>
    <property type="evidence" value="ECO:0007669"/>
    <property type="project" value="UniProtKB-KW"/>
</dbReference>
<name>A0A0F4LJZ8_9LACO</name>
<comment type="similarity">
    <text evidence="2">Belongs to the KHG/KDPG aldolase family.</text>
</comment>
<organism evidence="6 7">
    <name type="scientific">Lactobacillus kullabergensis</name>
    <dbReference type="NCBI Taxonomy" id="1218493"/>
    <lineage>
        <taxon>Bacteria</taxon>
        <taxon>Bacillati</taxon>
        <taxon>Bacillota</taxon>
        <taxon>Bacilli</taxon>
        <taxon>Lactobacillales</taxon>
        <taxon>Lactobacillaceae</taxon>
        <taxon>Lactobacillus</taxon>
    </lineage>
</organism>
<proteinExistence type="inferred from homology"/>
<dbReference type="STRING" id="1218493.JF76_03010"/>
<dbReference type="PANTHER" id="PTHR30246">
    <property type="entry name" value="2-KETO-3-DEOXY-6-PHOSPHOGLUCONATE ALDOLASE"/>
    <property type="match status" value="1"/>
</dbReference>
<dbReference type="NCBIfam" id="NF005119">
    <property type="entry name" value="PRK06552.1"/>
    <property type="match status" value="1"/>
</dbReference>
<dbReference type="HOGENOM" id="CLU_077795_2_0_9"/>
<evidence type="ECO:0000256" key="3">
    <source>
        <dbReference type="ARBA" id="ARBA00011233"/>
    </source>
</evidence>
<keyword evidence="5" id="KW-0119">Carbohydrate metabolism</keyword>
<dbReference type="NCBIfam" id="TIGR01182">
    <property type="entry name" value="eda"/>
    <property type="match status" value="1"/>
</dbReference>
<evidence type="ECO:0000313" key="6">
    <source>
        <dbReference type="EMBL" id="KJY58648.1"/>
    </source>
</evidence>
<dbReference type="RefSeq" id="WP_045927513.1">
    <property type="nucleotide sequence ID" value="NZ_JBHSZS010000003.1"/>
</dbReference>
<dbReference type="Gene3D" id="3.20.20.70">
    <property type="entry name" value="Aldolase class I"/>
    <property type="match status" value="1"/>
</dbReference>
<gene>
    <name evidence="6" type="ORF">JF76_03010</name>
</gene>
<accession>A0A0F4LJZ8</accession>
<evidence type="ECO:0000256" key="1">
    <source>
        <dbReference type="ARBA" id="ARBA00004761"/>
    </source>
</evidence>
<evidence type="ECO:0000256" key="4">
    <source>
        <dbReference type="ARBA" id="ARBA00023239"/>
    </source>
</evidence>
<evidence type="ECO:0000256" key="2">
    <source>
        <dbReference type="ARBA" id="ARBA00006906"/>
    </source>
</evidence>
<dbReference type="PANTHER" id="PTHR30246:SF1">
    <property type="entry name" value="2-DEHYDRO-3-DEOXY-6-PHOSPHOGALACTONATE ALDOLASE-RELATED"/>
    <property type="match status" value="1"/>
</dbReference>
<dbReference type="PATRIC" id="fig|1218493.3.peg.319"/>
<comment type="subunit">
    <text evidence="3">Homotrimer.</text>
</comment>
<dbReference type="EMBL" id="JXBY01000006">
    <property type="protein sequence ID" value="KJY58648.1"/>
    <property type="molecule type" value="Genomic_DNA"/>
</dbReference>
<dbReference type="InterPro" id="IPR000887">
    <property type="entry name" value="Aldlse_KDPG_KHG"/>
</dbReference>
<dbReference type="AlphaFoldDB" id="A0A0F4LJZ8"/>
<sequence length="220" mass="23742">MLLKYESIKRIQKAGVVAVVRGNNEENSYQTAKACIKGHVTAIELAFTSPSADITIKRLTEEYGSDKDVIVGAGTVLDPATARLAIIAGAKFVVSPSLNKDTAKLCNLYQIPYIPGCFTSTEIQDALTYGADVIKVFPGSVAGKTMINEIHGPFPNVNVMPTGGVSLENMNEWFEKGAFVIGVGGSLVGPGKKNDYEAVTENARKFNEKYINFRTNRSKS</sequence>
<evidence type="ECO:0000313" key="7">
    <source>
        <dbReference type="Proteomes" id="UP000033533"/>
    </source>
</evidence>
<comment type="pathway">
    <text evidence="1">Carbohydrate acid metabolism.</text>
</comment>
<comment type="caution">
    <text evidence="6">The sequence shown here is derived from an EMBL/GenBank/DDBJ whole genome shotgun (WGS) entry which is preliminary data.</text>
</comment>
<reference evidence="6 7" key="1">
    <citation type="submission" date="2014-12" db="EMBL/GenBank/DDBJ databases">
        <title>Comparative genomics of the lactic acid bacteria isolated from the honey bee gut.</title>
        <authorList>
            <person name="Ellegaard K.M."/>
            <person name="Tamarit D."/>
            <person name="Javelind E."/>
            <person name="Olofsson T."/>
            <person name="Andersson S.G."/>
            <person name="Vasquez A."/>
        </authorList>
    </citation>
    <scope>NUCLEOTIDE SEQUENCE [LARGE SCALE GENOMIC DNA]</scope>
    <source>
        <strain evidence="6 7">Biut2</strain>
    </source>
</reference>
<dbReference type="InterPro" id="IPR013785">
    <property type="entry name" value="Aldolase_TIM"/>
</dbReference>
<protein>
    <submittedName>
        <fullName evidence="6">2-dehydro-3-deoxyphosphogluconate aldolase/4-hydroxy-2-oxoglutarate aldolase</fullName>
    </submittedName>
</protein>
<dbReference type="Pfam" id="PF01081">
    <property type="entry name" value="Aldolase"/>
    <property type="match status" value="1"/>
</dbReference>
<dbReference type="Proteomes" id="UP000033533">
    <property type="component" value="Unassembled WGS sequence"/>
</dbReference>
<dbReference type="OrthoDB" id="9802667at2"/>
<evidence type="ECO:0000256" key="5">
    <source>
        <dbReference type="ARBA" id="ARBA00023277"/>
    </source>
</evidence>